<keyword evidence="17" id="KW-1185">Reference proteome</keyword>
<dbReference type="NCBIfam" id="TIGR00229">
    <property type="entry name" value="sensory_box"/>
    <property type="match status" value="2"/>
</dbReference>
<dbReference type="AlphaFoldDB" id="A0A941DQ03"/>
<dbReference type="InterPro" id="IPR036097">
    <property type="entry name" value="HisK_dim/P_sf"/>
</dbReference>
<dbReference type="CDD" id="cd00082">
    <property type="entry name" value="HisKA"/>
    <property type="match status" value="1"/>
</dbReference>
<dbReference type="PROSITE" id="PS50109">
    <property type="entry name" value="HIS_KIN"/>
    <property type="match status" value="1"/>
</dbReference>
<feature type="domain" description="HAMP" evidence="15">
    <location>
        <begin position="174"/>
        <end position="226"/>
    </location>
</feature>
<dbReference type="Proteomes" id="UP000680067">
    <property type="component" value="Unassembled WGS sequence"/>
</dbReference>
<dbReference type="EC" id="2.7.13.3" evidence="3"/>
<comment type="catalytic activity">
    <reaction evidence="1">
        <text>ATP + protein L-histidine = ADP + protein N-phospho-L-histidine.</text>
        <dbReference type="EC" id="2.7.13.3"/>
    </reaction>
</comment>
<keyword evidence="5" id="KW-0808">Transferase</keyword>
<evidence type="ECO:0000256" key="3">
    <source>
        <dbReference type="ARBA" id="ARBA00012438"/>
    </source>
</evidence>
<dbReference type="CDD" id="cd00075">
    <property type="entry name" value="HATPase"/>
    <property type="match status" value="1"/>
</dbReference>
<dbReference type="GO" id="GO:0000155">
    <property type="term" value="F:phosphorelay sensor kinase activity"/>
    <property type="evidence" value="ECO:0007669"/>
    <property type="project" value="InterPro"/>
</dbReference>
<keyword evidence="6" id="KW-0547">Nucleotide-binding</keyword>
<dbReference type="InterPro" id="IPR035965">
    <property type="entry name" value="PAS-like_dom_sf"/>
</dbReference>
<feature type="domain" description="Histidine kinase" evidence="12">
    <location>
        <begin position="556"/>
        <end position="788"/>
    </location>
</feature>
<reference evidence="16" key="1">
    <citation type="submission" date="2021-04" db="EMBL/GenBank/DDBJ databases">
        <title>novel species isolated from subtropical streams in China.</title>
        <authorList>
            <person name="Lu H."/>
        </authorList>
    </citation>
    <scope>NUCLEOTIDE SEQUENCE</scope>
    <source>
        <strain evidence="16">LFS511W</strain>
    </source>
</reference>
<dbReference type="PANTHER" id="PTHR43065:SF47">
    <property type="match status" value="1"/>
</dbReference>
<evidence type="ECO:0000259" key="12">
    <source>
        <dbReference type="PROSITE" id="PS50109"/>
    </source>
</evidence>
<dbReference type="InterPro" id="IPR036890">
    <property type="entry name" value="HATPase_C_sf"/>
</dbReference>
<keyword evidence="9" id="KW-0902">Two-component regulatory system</keyword>
<dbReference type="Pfam" id="PF00672">
    <property type="entry name" value="HAMP"/>
    <property type="match status" value="1"/>
</dbReference>
<dbReference type="SMART" id="SM00387">
    <property type="entry name" value="HATPase_c"/>
    <property type="match status" value="1"/>
</dbReference>
<feature type="domain" description="PAC" evidence="14">
    <location>
        <begin position="312"/>
        <end position="362"/>
    </location>
</feature>
<evidence type="ECO:0000256" key="10">
    <source>
        <dbReference type="SAM" id="Coils"/>
    </source>
</evidence>
<dbReference type="CDD" id="cd06225">
    <property type="entry name" value="HAMP"/>
    <property type="match status" value="1"/>
</dbReference>
<dbReference type="SMART" id="SM00304">
    <property type="entry name" value="HAMP"/>
    <property type="match status" value="1"/>
</dbReference>
<keyword evidence="10" id="KW-0175">Coiled coil</keyword>
<dbReference type="Gene3D" id="1.10.287.130">
    <property type="match status" value="1"/>
</dbReference>
<evidence type="ECO:0000256" key="4">
    <source>
        <dbReference type="ARBA" id="ARBA00022553"/>
    </source>
</evidence>
<dbReference type="InterPro" id="IPR003660">
    <property type="entry name" value="HAMP_dom"/>
</dbReference>
<keyword evidence="11" id="KW-0472">Membrane</keyword>
<feature type="domain" description="PAS" evidence="13">
    <location>
        <begin position="260"/>
        <end position="287"/>
    </location>
</feature>
<feature type="domain" description="PAS" evidence="13">
    <location>
        <begin position="363"/>
        <end position="410"/>
    </location>
</feature>
<dbReference type="InterPro" id="IPR003661">
    <property type="entry name" value="HisK_dim/P_dom"/>
</dbReference>
<dbReference type="EMBL" id="JAGSPN010000008">
    <property type="protein sequence ID" value="MBR7782781.1"/>
    <property type="molecule type" value="Genomic_DNA"/>
</dbReference>
<dbReference type="SMART" id="SM00086">
    <property type="entry name" value="PAC"/>
    <property type="match status" value="2"/>
</dbReference>
<evidence type="ECO:0000259" key="14">
    <source>
        <dbReference type="PROSITE" id="PS50113"/>
    </source>
</evidence>
<dbReference type="PANTHER" id="PTHR43065">
    <property type="entry name" value="SENSOR HISTIDINE KINASE"/>
    <property type="match status" value="1"/>
</dbReference>
<dbReference type="Pfam" id="PF00989">
    <property type="entry name" value="PAS"/>
    <property type="match status" value="1"/>
</dbReference>
<evidence type="ECO:0000256" key="9">
    <source>
        <dbReference type="ARBA" id="ARBA00023012"/>
    </source>
</evidence>
<dbReference type="InterPro" id="IPR003594">
    <property type="entry name" value="HATPase_dom"/>
</dbReference>
<dbReference type="Gene3D" id="3.30.565.10">
    <property type="entry name" value="Histidine kinase-like ATPase, C-terminal domain"/>
    <property type="match status" value="1"/>
</dbReference>
<dbReference type="CDD" id="cd00130">
    <property type="entry name" value="PAS"/>
    <property type="match status" value="2"/>
</dbReference>
<keyword evidence="8" id="KW-0067">ATP-binding</keyword>
<dbReference type="SUPFAM" id="SSF47384">
    <property type="entry name" value="Homodimeric domain of signal transducing histidine kinase"/>
    <property type="match status" value="1"/>
</dbReference>
<organism evidence="16 17">
    <name type="scientific">Undibacterium luofuense</name>
    <dbReference type="NCBI Taxonomy" id="2828733"/>
    <lineage>
        <taxon>Bacteria</taxon>
        <taxon>Pseudomonadati</taxon>
        <taxon>Pseudomonadota</taxon>
        <taxon>Betaproteobacteria</taxon>
        <taxon>Burkholderiales</taxon>
        <taxon>Oxalobacteraceae</taxon>
        <taxon>Undibacterium</taxon>
    </lineage>
</organism>
<protein>
    <recommendedName>
        <fullName evidence="3">histidine kinase</fullName>
        <ecNumber evidence="3">2.7.13.3</ecNumber>
    </recommendedName>
</protein>
<evidence type="ECO:0000313" key="16">
    <source>
        <dbReference type="EMBL" id="MBR7782781.1"/>
    </source>
</evidence>
<keyword evidence="11" id="KW-0812">Transmembrane</keyword>
<dbReference type="SUPFAM" id="SSF55874">
    <property type="entry name" value="ATPase domain of HSP90 chaperone/DNA topoisomerase II/histidine kinase"/>
    <property type="match status" value="1"/>
</dbReference>
<dbReference type="Gene3D" id="3.30.450.20">
    <property type="entry name" value="PAS domain"/>
    <property type="match status" value="2"/>
</dbReference>
<feature type="transmembrane region" description="Helical" evidence="11">
    <location>
        <begin position="7"/>
        <end position="25"/>
    </location>
</feature>
<dbReference type="SMART" id="SM00091">
    <property type="entry name" value="PAS"/>
    <property type="match status" value="2"/>
</dbReference>
<comment type="subcellular location">
    <subcellularLocation>
        <location evidence="2">Membrane</location>
    </subcellularLocation>
</comment>
<proteinExistence type="predicted"/>
<dbReference type="SUPFAM" id="SSF158472">
    <property type="entry name" value="HAMP domain-like"/>
    <property type="match status" value="1"/>
</dbReference>
<comment type="caution">
    <text evidence="16">The sequence shown here is derived from an EMBL/GenBank/DDBJ whole genome shotgun (WGS) entry which is preliminary data.</text>
</comment>
<dbReference type="RefSeq" id="WP_212688093.1">
    <property type="nucleotide sequence ID" value="NZ_JAGSPN010000008.1"/>
</dbReference>
<dbReference type="PROSITE" id="PS50112">
    <property type="entry name" value="PAS"/>
    <property type="match status" value="2"/>
</dbReference>
<dbReference type="GO" id="GO:0005524">
    <property type="term" value="F:ATP binding"/>
    <property type="evidence" value="ECO:0007669"/>
    <property type="project" value="UniProtKB-KW"/>
</dbReference>
<dbReference type="Pfam" id="PF02518">
    <property type="entry name" value="HATPase_c"/>
    <property type="match status" value="1"/>
</dbReference>
<name>A0A941DQ03_9BURK</name>
<evidence type="ECO:0000259" key="15">
    <source>
        <dbReference type="PROSITE" id="PS50885"/>
    </source>
</evidence>
<dbReference type="InterPro" id="IPR005467">
    <property type="entry name" value="His_kinase_dom"/>
</dbReference>
<dbReference type="InterPro" id="IPR013767">
    <property type="entry name" value="PAS_fold"/>
</dbReference>
<dbReference type="InterPro" id="IPR000700">
    <property type="entry name" value="PAS-assoc_C"/>
</dbReference>
<dbReference type="InterPro" id="IPR004358">
    <property type="entry name" value="Sig_transdc_His_kin-like_C"/>
</dbReference>
<accession>A0A941DQ03</accession>
<dbReference type="PROSITE" id="PS50885">
    <property type="entry name" value="HAMP"/>
    <property type="match status" value="1"/>
</dbReference>
<evidence type="ECO:0000256" key="8">
    <source>
        <dbReference type="ARBA" id="ARBA00022840"/>
    </source>
</evidence>
<evidence type="ECO:0000256" key="2">
    <source>
        <dbReference type="ARBA" id="ARBA00004370"/>
    </source>
</evidence>
<dbReference type="InterPro" id="IPR001610">
    <property type="entry name" value="PAC"/>
</dbReference>
<dbReference type="Pfam" id="PF13426">
    <property type="entry name" value="PAS_9"/>
    <property type="match status" value="1"/>
</dbReference>
<gene>
    <name evidence="16" type="ORF">KDM89_11550</name>
</gene>
<dbReference type="GO" id="GO:0006355">
    <property type="term" value="P:regulation of DNA-templated transcription"/>
    <property type="evidence" value="ECO:0007669"/>
    <property type="project" value="InterPro"/>
</dbReference>
<feature type="transmembrane region" description="Helical" evidence="11">
    <location>
        <begin position="124"/>
        <end position="143"/>
    </location>
</feature>
<sequence length="792" mass="87143">MKLSLRWKLVLGSLLVEVVMLSFLVTNSLRLNEAHLQQLAGLRLREVSVLLNASLGPSLVQQDFASVTEVFRQSRSHEGITYFLLYDRQGQLVAADGWQGEVPQKREAMRLESDAHRLDSQVDIVLAGQAYGTLFFGMSTGFLDRARADLLTESLVIAGMEVLLSLICLAALGTWLTRHLKTLEQAATAISAGQFDVRLPVSGEDELSVVAKALNRMGEELASEMAALRHSEQQQREAAARLQAVFDAVPDYLSLSRVSDGRILKANGGFAQLTGYEAEYAVGRTTVELGIWANQAHREIWISRLMNYGSLADYQTSMRTRDGRLVVVLLSAKMLNIDGAPHIVALCKDITERLQVEARIEKARRDLQAVLDAASEVSIIATDPEGLITMFNRGAEKLLGYSASDVVGKQSPSLFHDKGEMRERQQELRARYGSELEGISLFTALAMEQGSEIRNWTYIRCDGSKKTVSLAVTAMRDESGTVKGFLGIGRDITPQLEAERALETLNNELEQRVTERTAALQKANQELADAMAQLRFAQDELVRSEKMTALGNMVAVVAHELNTPIGNSLTVASTMFDRSGELARAIENNQLKKSALQDYLAAARDGNDILLRSLRRASELITNFKHVAVDQTTGQRRRFDLKEVVEDMVSVLSPMLRKTTFRLSLEIPDGIQMDSFPGPLEQVVTNLITNALAHAFDQRSDGLMRLSAACSDEHTVTLVFCDDGVGIPEEHLSRIFDPFFTTKMGRGGTGLGLNIVHNIVTKTLGGQLEVKSEAGSGTQFTLRLPLRAPAAP</sequence>
<feature type="domain" description="PAC" evidence="14">
    <location>
        <begin position="452"/>
        <end position="504"/>
    </location>
</feature>
<dbReference type="SUPFAM" id="SSF55785">
    <property type="entry name" value="PYP-like sensor domain (PAS domain)"/>
    <property type="match status" value="2"/>
</dbReference>
<evidence type="ECO:0000256" key="7">
    <source>
        <dbReference type="ARBA" id="ARBA00022777"/>
    </source>
</evidence>
<dbReference type="PRINTS" id="PR00344">
    <property type="entry name" value="BCTRLSENSOR"/>
</dbReference>
<feature type="coiled-coil region" evidence="10">
    <location>
        <begin position="495"/>
        <end position="547"/>
    </location>
</feature>
<evidence type="ECO:0000313" key="17">
    <source>
        <dbReference type="Proteomes" id="UP000680067"/>
    </source>
</evidence>
<dbReference type="InterPro" id="IPR000014">
    <property type="entry name" value="PAS"/>
</dbReference>
<dbReference type="GO" id="GO:0016020">
    <property type="term" value="C:membrane"/>
    <property type="evidence" value="ECO:0007669"/>
    <property type="project" value="UniProtKB-SubCell"/>
</dbReference>
<feature type="transmembrane region" description="Helical" evidence="11">
    <location>
        <begin position="155"/>
        <end position="176"/>
    </location>
</feature>
<dbReference type="PROSITE" id="PS50113">
    <property type="entry name" value="PAC"/>
    <property type="match status" value="2"/>
</dbReference>
<evidence type="ECO:0000256" key="6">
    <source>
        <dbReference type="ARBA" id="ARBA00022741"/>
    </source>
</evidence>
<dbReference type="Gene3D" id="6.10.340.10">
    <property type="match status" value="1"/>
</dbReference>
<evidence type="ECO:0000256" key="11">
    <source>
        <dbReference type="SAM" id="Phobius"/>
    </source>
</evidence>
<evidence type="ECO:0000256" key="5">
    <source>
        <dbReference type="ARBA" id="ARBA00022679"/>
    </source>
</evidence>
<evidence type="ECO:0000256" key="1">
    <source>
        <dbReference type="ARBA" id="ARBA00000085"/>
    </source>
</evidence>
<evidence type="ECO:0000259" key="13">
    <source>
        <dbReference type="PROSITE" id="PS50112"/>
    </source>
</evidence>
<keyword evidence="11" id="KW-1133">Transmembrane helix</keyword>
<keyword evidence="4" id="KW-0597">Phosphoprotein</keyword>
<keyword evidence="7" id="KW-0418">Kinase</keyword>